<dbReference type="AlphaFoldDB" id="A0A6N2RUH3"/>
<dbReference type="Gene3D" id="3.30.70.100">
    <property type="match status" value="1"/>
</dbReference>
<evidence type="ECO:0000256" key="7">
    <source>
        <dbReference type="ARBA" id="ARBA00022840"/>
    </source>
</evidence>
<dbReference type="InterPro" id="IPR044492">
    <property type="entry name" value="P_typ_ATPase_HD_dom"/>
</dbReference>
<dbReference type="InterPro" id="IPR001757">
    <property type="entry name" value="P_typ_ATPase"/>
</dbReference>
<dbReference type="Pfam" id="PF00702">
    <property type="entry name" value="Hydrolase"/>
    <property type="match status" value="2"/>
</dbReference>
<gene>
    <name evidence="14" type="primary">ctpV</name>
    <name evidence="14" type="ORF">AOLFYP35_00476</name>
</gene>
<keyword evidence="6" id="KW-0547">Nucleotide-binding</keyword>
<keyword evidence="3" id="KW-0813">Transport</keyword>
<dbReference type="InterPro" id="IPR018303">
    <property type="entry name" value="ATPase_P-typ_P_site"/>
</dbReference>
<proteinExistence type="inferred from homology"/>
<evidence type="ECO:0000313" key="14">
    <source>
        <dbReference type="EMBL" id="VYS83190.1"/>
    </source>
</evidence>
<keyword evidence="10 12" id="KW-0472">Membrane</keyword>
<dbReference type="SUPFAM" id="SSF81653">
    <property type="entry name" value="Calcium ATPase, transduction domain A"/>
    <property type="match status" value="1"/>
</dbReference>
<dbReference type="InterPro" id="IPR006121">
    <property type="entry name" value="HMA_dom"/>
</dbReference>
<evidence type="ECO:0000256" key="5">
    <source>
        <dbReference type="ARBA" id="ARBA00022723"/>
    </source>
</evidence>
<dbReference type="CDD" id="cd02094">
    <property type="entry name" value="P-type_ATPase_Cu-like"/>
    <property type="match status" value="1"/>
</dbReference>
<keyword evidence="14" id="KW-0378">Hydrolase</keyword>
<organism evidence="14">
    <name type="scientific">Schaalia odontolytica</name>
    <dbReference type="NCBI Taxonomy" id="1660"/>
    <lineage>
        <taxon>Bacteria</taxon>
        <taxon>Bacillati</taxon>
        <taxon>Actinomycetota</taxon>
        <taxon>Actinomycetes</taxon>
        <taxon>Actinomycetales</taxon>
        <taxon>Actinomycetaceae</taxon>
        <taxon>Schaalia</taxon>
    </lineage>
</organism>
<dbReference type="Gene3D" id="2.70.150.10">
    <property type="entry name" value="Calcium-transporting ATPase, cytoplasmic transduction domain A"/>
    <property type="match status" value="1"/>
</dbReference>
<evidence type="ECO:0000256" key="3">
    <source>
        <dbReference type="ARBA" id="ARBA00022448"/>
    </source>
</evidence>
<evidence type="ECO:0000256" key="12">
    <source>
        <dbReference type="SAM" id="Phobius"/>
    </source>
</evidence>
<reference evidence="14" key="1">
    <citation type="submission" date="2019-11" db="EMBL/GenBank/DDBJ databases">
        <authorList>
            <person name="Feng L."/>
        </authorList>
    </citation>
    <scope>NUCLEOTIDE SEQUENCE</scope>
    <source>
        <strain evidence="14">AodontolyticusLFYP35</strain>
    </source>
</reference>
<feature type="transmembrane region" description="Helical" evidence="12">
    <location>
        <begin position="137"/>
        <end position="155"/>
    </location>
</feature>
<feature type="transmembrane region" description="Helical" evidence="12">
    <location>
        <begin position="55"/>
        <end position="73"/>
    </location>
</feature>
<dbReference type="GO" id="GO:0005886">
    <property type="term" value="C:plasma membrane"/>
    <property type="evidence" value="ECO:0007669"/>
    <property type="project" value="UniProtKB-SubCell"/>
</dbReference>
<evidence type="ECO:0000256" key="8">
    <source>
        <dbReference type="ARBA" id="ARBA00022967"/>
    </source>
</evidence>
<feature type="transmembrane region" description="Helical" evidence="12">
    <location>
        <begin position="790"/>
        <end position="808"/>
    </location>
</feature>
<dbReference type="PANTHER" id="PTHR43520">
    <property type="entry name" value="ATP7, ISOFORM B"/>
    <property type="match status" value="1"/>
</dbReference>
<comment type="similarity">
    <text evidence="2">Belongs to the cation transport ATPase (P-type) (TC 3.A.3) family. Type IB subfamily.</text>
</comment>
<dbReference type="InterPro" id="IPR017969">
    <property type="entry name" value="Heavy-metal-associated_CS"/>
</dbReference>
<evidence type="ECO:0000256" key="2">
    <source>
        <dbReference type="ARBA" id="ARBA00006024"/>
    </source>
</evidence>
<dbReference type="PROSITE" id="PS50846">
    <property type="entry name" value="HMA_2"/>
    <property type="match status" value="1"/>
</dbReference>
<dbReference type="SUPFAM" id="SSF55008">
    <property type="entry name" value="HMA, heavy metal-associated domain"/>
    <property type="match status" value="1"/>
</dbReference>
<protein>
    <submittedName>
        <fullName evidence="14">Putative copper-exporting P-type ATPase V</fullName>
        <ecNumber evidence="14">3.6.3.54</ecNumber>
    </submittedName>
</protein>
<dbReference type="Pfam" id="PF00122">
    <property type="entry name" value="E1-E2_ATPase"/>
    <property type="match status" value="1"/>
</dbReference>
<dbReference type="EC" id="3.6.3.54" evidence="14"/>
<dbReference type="InterPro" id="IPR036163">
    <property type="entry name" value="HMA_dom_sf"/>
</dbReference>
<dbReference type="NCBIfam" id="TIGR01494">
    <property type="entry name" value="ATPase_P-type"/>
    <property type="match status" value="2"/>
</dbReference>
<evidence type="ECO:0000256" key="1">
    <source>
        <dbReference type="ARBA" id="ARBA00004651"/>
    </source>
</evidence>
<evidence type="ECO:0000256" key="11">
    <source>
        <dbReference type="SAM" id="MobiDB-lite"/>
    </source>
</evidence>
<dbReference type="PRINTS" id="PR00119">
    <property type="entry name" value="CATATPASE"/>
</dbReference>
<dbReference type="SUPFAM" id="SSF56784">
    <property type="entry name" value="HAD-like"/>
    <property type="match status" value="1"/>
</dbReference>
<dbReference type="InterPro" id="IPR023299">
    <property type="entry name" value="ATPase_P-typ_cyto_dom_N"/>
</dbReference>
<feature type="transmembrane region" description="Helical" evidence="12">
    <location>
        <begin position="296"/>
        <end position="315"/>
    </location>
</feature>
<feature type="transmembrane region" description="Helical" evidence="12">
    <location>
        <begin position="93"/>
        <end position="117"/>
    </location>
</feature>
<feature type="domain" description="HMA" evidence="13">
    <location>
        <begin position="533"/>
        <end position="597"/>
    </location>
</feature>
<feature type="transmembrane region" description="Helical" evidence="12">
    <location>
        <begin position="767"/>
        <end position="784"/>
    </location>
</feature>
<dbReference type="InterPro" id="IPR036412">
    <property type="entry name" value="HAD-like_sf"/>
</dbReference>
<dbReference type="SFLD" id="SFLDG00002">
    <property type="entry name" value="C1.7:_P-type_atpase_like"/>
    <property type="match status" value="1"/>
</dbReference>
<keyword evidence="8" id="KW-1278">Translocase</keyword>
<evidence type="ECO:0000256" key="9">
    <source>
        <dbReference type="ARBA" id="ARBA00022989"/>
    </source>
</evidence>
<keyword evidence="7" id="KW-0067">ATP-binding</keyword>
<dbReference type="EMBL" id="CACRSM010000002">
    <property type="protein sequence ID" value="VYS83190.1"/>
    <property type="molecule type" value="Genomic_DNA"/>
</dbReference>
<dbReference type="GO" id="GO:0005524">
    <property type="term" value="F:ATP binding"/>
    <property type="evidence" value="ECO:0007669"/>
    <property type="project" value="UniProtKB-KW"/>
</dbReference>
<feature type="region of interest" description="Disordered" evidence="11">
    <location>
        <begin position="506"/>
        <end position="530"/>
    </location>
</feature>
<feature type="transmembrane region" description="Helical" evidence="12">
    <location>
        <begin position="32"/>
        <end position="49"/>
    </location>
</feature>
<dbReference type="PROSITE" id="PS00154">
    <property type="entry name" value="ATPASE_E1_E2"/>
    <property type="match status" value="1"/>
</dbReference>
<dbReference type="GO" id="GO:0016887">
    <property type="term" value="F:ATP hydrolysis activity"/>
    <property type="evidence" value="ECO:0007669"/>
    <property type="project" value="InterPro"/>
</dbReference>
<evidence type="ECO:0000259" key="13">
    <source>
        <dbReference type="PROSITE" id="PS50846"/>
    </source>
</evidence>
<name>A0A6N2RUH3_9ACTO</name>
<dbReference type="SFLD" id="SFLDF00027">
    <property type="entry name" value="p-type_atpase"/>
    <property type="match status" value="1"/>
</dbReference>
<dbReference type="SUPFAM" id="SSF81660">
    <property type="entry name" value="Metal cation-transporting ATPase, ATP-binding domain N"/>
    <property type="match status" value="1"/>
</dbReference>
<dbReference type="SFLD" id="SFLDS00003">
    <property type="entry name" value="Haloacid_Dehalogenase"/>
    <property type="match status" value="1"/>
</dbReference>
<dbReference type="PROSITE" id="PS01047">
    <property type="entry name" value="HMA_1"/>
    <property type="match status" value="1"/>
</dbReference>
<dbReference type="InterPro" id="IPR008250">
    <property type="entry name" value="ATPase_P-typ_transduc_dom_A_sf"/>
</dbReference>
<feature type="transmembrane region" description="Helical" evidence="12">
    <location>
        <begin position="321"/>
        <end position="348"/>
    </location>
</feature>
<dbReference type="GO" id="GO:0043682">
    <property type="term" value="F:P-type divalent copper transporter activity"/>
    <property type="evidence" value="ECO:0007669"/>
    <property type="project" value="TreeGrafter"/>
</dbReference>
<dbReference type="Gene3D" id="3.40.50.1000">
    <property type="entry name" value="HAD superfamily/HAD-like"/>
    <property type="match status" value="1"/>
</dbReference>
<dbReference type="Gene3D" id="3.40.1110.10">
    <property type="entry name" value="Calcium-transporting ATPase, cytoplasmic domain N"/>
    <property type="match status" value="1"/>
</dbReference>
<dbReference type="FunFam" id="3.30.70.100:FF:000001">
    <property type="entry name" value="ATPase copper transporting beta"/>
    <property type="match status" value="1"/>
</dbReference>
<dbReference type="GO" id="GO:0055070">
    <property type="term" value="P:copper ion homeostasis"/>
    <property type="evidence" value="ECO:0007669"/>
    <property type="project" value="TreeGrafter"/>
</dbReference>
<keyword evidence="9 12" id="KW-1133">Transmembrane helix</keyword>
<keyword evidence="4 12" id="KW-0812">Transmembrane</keyword>
<sequence>MTTETRHTSTDTESEHLGDGLLRRAADLRNRFLVTLPFTIIVLGLSMVPPLQFPGWQWVVAFASLPVVIWGAAPFHRAAFQAGRHGSSTMDTLVSLGVIASSLWSWYALLFGGAGMIGMRMHMSLIPASSHATHADIYFEGACAIVTFLLAGRLMEARTRYHSGDALRSLLELGAKDAILVEGSGTDRQFRTIPAAELRVGDLFQVRPGDKVATDGIVEEGSSALDTSLMTGESLPREVSPGSAVTGGTLNTSGALIVRATAVGSETQLAHIGQMITEAQATKAPVQRLADRISSVFVPTIIVLSLLTLAGWLIAGAGVQSAITAAVAVLVVACPCALGLATPTALLVGSGKAAQMGILISSAEVLERTRSIDTILLDKTGTLTKGAMSLESVILPDGSANSPDAQASEDALSVTASLESASEHPIARALTAAARERELPSHPVRELRNHPGLGVSALAEDGALLLAGRVSWLRKLGISLPESALSAISEAEATGATVVASARVEGWQETSSAGDTASTQASEPTQEDEDGGIIVDMAVGGMTCASCVRRVERKLGKLDGVQAQVNLATESARITLKHDYSDAQLEEVVKAAGYEPQVRSRRLASAQAPTATLTPQTRELPEHLDGALLGTFVVRDTVKESSKDAIAQLKALGITPTLLTGDHESAARFVASQVGIDSVIAGVLPQDKRDAVMRLQEEGHQVAMVGDGVNDAAALAQASTQGLGIAMGSGADSAIAVADMTLVSSDPTMAAAAIRISRATLKVIKENLFWAFFYNVIMIPLAIFGLLNPMLASAAMAMSSVCVVLNSMRLRRAH</sequence>
<comment type="subcellular location">
    <subcellularLocation>
        <location evidence="1">Cell membrane</location>
        <topology evidence="1">Multi-pass membrane protein</topology>
    </subcellularLocation>
</comment>
<dbReference type="Pfam" id="PF00403">
    <property type="entry name" value="HMA"/>
    <property type="match status" value="1"/>
</dbReference>
<evidence type="ECO:0000256" key="4">
    <source>
        <dbReference type="ARBA" id="ARBA00022692"/>
    </source>
</evidence>
<dbReference type="CDD" id="cd00371">
    <property type="entry name" value="HMA"/>
    <property type="match status" value="1"/>
</dbReference>
<dbReference type="GO" id="GO:0005507">
    <property type="term" value="F:copper ion binding"/>
    <property type="evidence" value="ECO:0007669"/>
    <property type="project" value="TreeGrafter"/>
</dbReference>
<accession>A0A6N2RUH3</accession>
<dbReference type="SUPFAM" id="SSF81665">
    <property type="entry name" value="Calcium ATPase, transmembrane domain M"/>
    <property type="match status" value="1"/>
</dbReference>
<feature type="compositionally biased region" description="Polar residues" evidence="11">
    <location>
        <begin position="508"/>
        <end position="524"/>
    </location>
</feature>
<keyword evidence="5" id="KW-0479">Metal-binding</keyword>
<dbReference type="InterPro" id="IPR023298">
    <property type="entry name" value="ATPase_P-typ_TM_dom_sf"/>
</dbReference>
<evidence type="ECO:0000256" key="10">
    <source>
        <dbReference type="ARBA" id="ARBA00023136"/>
    </source>
</evidence>
<dbReference type="InterPro" id="IPR059000">
    <property type="entry name" value="ATPase_P-type_domA"/>
</dbReference>
<dbReference type="FunFam" id="2.70.150.10:FF:000002">
    <property type="entry name" value="Copper-transporting ATPase 1, putative"/>
    <property type="match status" value="1"/>
</dbReference>
<dbReference type="PANTHER" id="PTHR43520:SF8">
    <property type="entry name" value="P-TYPE CU(+) TRANSPORTER"/>
    <property type="match status" value="1"/>
</dbReference>
<evidence type="ECO:0000256" key="6">
    <source>
        <dbReference type="ARBA" id="ARBA00022741"/>
    </source>
</evidence>
<dbReference type="InterPro" id="IPR023214">
    <property type="entry name" value="HAD_sf"/>
</dbReference>